<evidence type="ECO:0000313" key="4">
    <source>
        <dbReference type="Proteomes" id="UP001149954"/>
    </source>
</evidence>
<feature type="domain" description="A to I editase" evidence="2">
    <location>
        <begin position="64"/>
        <end position="445"/>
    </location>
</feature>
<dbReference type="EMBL" id="JAPWDS010000002">
    <property type="protein sequence ID" value="KAJ5514237.1"/>
    <property type="molecule type" value="Genomic_DNA"/>
</dbReference>
<organism evidence="3 4">
    <name type="scientific">Penicillium fimorum</name>
    <dbReference type="NCBI Taxonomy" id="1882269"/>
    <lineage>
        <taxon>Eukaryota</taxon>
        <taxon>Fungi</taxon>
        <taxon>Dikarya</taxon>
        <taxon>Ascomycota</taxon>
        <taxon>Pezizomycotina</taxon>
        <taxon>Eurotiomycetes</taxon>
        <taxon>Eurotiomycetidae</taxon>
        <taxon>Eurotiales</taxon>
        <taxon>Aspergillaceae</taxon>
        <taxon>Penicillium</taxon>
    </lineage>
</organism>
<evidence type="ECO:0000259" key="2">
    <source>
        <dbReference type="PROSITE" id="PS50141"/>
    </source>
</evidence>
<gene>
    <name evidence="3" type="ORF">N7463_003789</name>
</gene>
<dbReference type="Pfam" id="PF02137">
    <property type="entry name" value="A_deamin"/>
    <property type="match status" value="1"/>
</dbReference>
<dbReference type="InterPro" id="IPR002466">
    <property type="entry name" value="A_deamin"/>
</dbReference>
<name>A0A9W9Y1P6_9EURO</name>
<protein>
    <recommendedName>
        <fullName evidence="2">A to I editase domain-containing protein</fullName>
    </recommendedName>
</protein>
<dbReference type="PROSITE" id="PS50141">
    <property type="entry name" value="A_DEAMIN_EDITASE"/>
    <property type="match status" value="1"/>
</dbReference>
<reference evidence="3" key="2">
    <citation type="journal article" date="2023" name="IMA Fungus">
        <title>Comparative genomic study of the Penicillium genus elucidates a diverse pangenome and 15 lateral gene transfer events.</title>
        <authorList>
            <person name="Petersen C."/>
            <person name="Sorensen T."/>
            <person name="Nielsen M.R."/>
            <person name="Sondergaard T.E."/>
            <person name="Sorensen J.L."/>
            <person name="Fitzpatrick D.A."/>
            <person name="Frisvad J.C."/>
            <person name="Nielsen K.L."/>
        </authorList>
    </citation>
    <scope>NUCLEOTIDE SEQUENCE</scope>
    <source>
        <strain evidence="3">IBT 29495</strain>
    </source>
</reference>
<dbReference type="SMART" id="SM00552">
    <property type="entry name" value="ADEAMc"/>
    <property type="match status" value="1"/>
</dbReference>
<sequence length="539" mass="59072">MSANTSGSSLPSRIASLVHAHFDALPTRSKPTISPDGSREWIPMTGIVAVKGENTPSEILTCISVTTGAKCLSASHIPRCRGLVLHDCHAEILAIRAFNYWLLTECNSVLSREKQVPNDHDTSTKVSVSPFIQRRRIEDDADSICKSPTEWPPFELQPDINLYMYCTCAPCGDASMELCMAAQEDATPWEVLQQEGPLPKSQDAEVSGTETLLDGRAHFSLLGVVRRKPARMDAESTRSKSCSDKLALRQVSSLLSCETSHLVTPTKNAYLTGLILPEDEISQVGCDRSFGENGRMQALSGRYWPNETNFKEITPGYRFRPFQVLSVPSDEVAMLWPFAKPKSVPCPAISLEQEGDPSTSGAKSKKSRPGNVSAVWILAPSYHHPSAMTMDTGSKSVPTLCRSKTGLYETIINGVKQGNRASSPGARGASSLSRAKLWALFREIAPTSVSRIYQTDVSPAKSPADAPEIKDPHVNTVQHYMPDISTYQDFKNPSSLEDPLQIRMQAIGDAKLVLKGWMPNSGDESWGLDVLVDPKKRKR</sequence>
<comment type="caution">
    <text evidence="3">The sequence shown here is derived from an EMBL/GenBank/DDBJ whole genome shotgun (WGS) entry which is preliminary data.</text>
</comment>
<dbReference type="PANTHER" id="PTHR47803">
    <property type="entry name" value="TRNA-SPECIFIC ADENOSINE DEAMINASE 1"/>
    <property type="match status" value="1"/>
</dbReference>
<dbReference type="GO" id="GO:0043829">
    <property type="term" value="F:tRNA-specific adenosine-37 deaminase activity"/>
    <property type="evidence" value="ECO:0007669"/>
    <property type="project" value="TreeGrafter"/>
</dbReference>
<reference evidence="3" key="1">
    <citation type="submission" date="2022-12" db="EMBL/GenBank/DDBJ databases">
        <authorList>
            <person name="Petersen C."/>
        </authorList>
    </citation>
    <scope>NUCLEOTIDE SEQUENCE</scope>
    <source>
        <strain evidence="3">IBT 29495</strain>
    </source>
</reference>
<feature type="region of interest" description="Disordered" evidence="1">
    <location>
        <begin position="349"/>
        <end position="368"/>
    </location>
</feature>
<dbReference type="InterPro" id="IPR042935">
    <property type="entry name" value="Tad1"/>
</dbReference>
<accession>A0A9W9Y1P6</accession>
<proteinExistence type="predicted"/>
<dbReference type="OrthoDB" id="10268011at2759"/>
<evidence type="ECO:0000256" key="1">
    <source>
        <dbReference type="SAM" id="MobiDB-lite"/>
    </source>
</evidence>
<dbReference type="GO" id="GO:0002100">
    <property type="term" value="P:tRNA wobble adenosine to inosine editing"/>
    <property type="evidence" value="ECO:0007669"/>
    <property type="project" value="InterPro"/>
</dbReference>
<dbReference type="PANTHER" id="PTHR47803:SF1">
    <property type="entry name" value="TRNA-SPECIFIC ADENOSINE DEAMINASE 1"/>
    <property type="match status" value="1"/>
</dbReference>
<keyword evidence="4" id="KW-1185">Reference proteome</keyword>
<dbReference type="Proteomes" id="UP001149954">
    <property type="component" value="Unassembled WGS sequence"/>
</dbReference>
<evidence type="ECO:0000313" key="3">
    <source>
        <dbReference type="EMBL" id="KAJ5514237.1"/>
    </source>
</evidence>
<dbReference type="AlphaFoldDB" id="A0A9W9Y1P6"/>
<dbReference type="GO" id="GO:0003723">
    <property type="term" value="F:RNA binding"/>
    <property type="evidence" value="ECO:0007669"/>
    <property type="project" value="InterPro"/>
</dbReference>